<protein>
    <submittedName>
        <fullName evidence="1">Uncharacterized protein</fullName>
    </submittedName>
</protein>
<dbReference type="SUPFAM" id="SSF48452">
    <property type="entry name" value="TPR-like"/>
    <property type="match status" value="1"/>
</dbReference>
<name>A0A1F4U4W1_UNCSA</name>
<dbReference type="Proteomes" id="UP000179242">
    <property type="component" value="Unassembled WGS sequence"/>
</dbReference>
<evidence type="ECO:0000313" key="1">
    <source>
        <dbReference type="EMBL" id="OGC39907.1"/>
    </source>
</evidence>
<organism evidence="1 2">
    <name type="scientific">candidate division WOR-1 bacterium RIFOXYC2_FULL_46_14</name>
    <dbReference type="NCBI Taxonomy" id="1802587"/>
    <lineage>
        <taxon>Bacteria</taxon>
        <taxon>Bacillati</taxon>
        <taxon>Saganbacteria</taxon>
    </lineage>
</organism>
<dbReference type="Gene3D" id="1.25.40.10">
    <property type="entry name" value="Tetratricopeptide repeat domain"/>
    <property type="match status" value="1"/>
</dbReference>
<dbReference type="InterPro" id="IPR011990">
    <property type="entry name" value="TPR-like_helical_dom_sf"/>
</dbReference>
<dbReference type="EMBL" id="MEUJ01000005">
    <property type="protein sequence ID" value="OGC39907.1"/>
    <property type="molecule type" value="Genomic_DNA"/>
</dbReference>
<evidence type="ECO:0000313" key="2">
    <source>
        <dbReference type="Proteomes" id="UP000179242"/>
    </source>
</evidence>
<reference evidence="1 2" key="1">
    <citation type="journal article" date="2016" name="Nat. Commun.">
        <title>Thousands of microbial genomes shed light on interconnected biogeochemical processes in an aquifer system.</title>
        <authorList>
            <person name="Anantharaman K."/>
            <person name="Brown C.T."/>
            <person name="Hug L.A."/>
            <person name="Sharon I."/>
            <person name="Castelle C.J."/>
            <person name="Probst A.J."/>
            <person name="Thomas B.C."/>
            <person name="Singh A."/>
            <person name="Wilkins M.J."/>
            <person name="Karaoz U."/>
            <person name="Brodie E.L."/>
            <person name="Williams K.H."/>
            <person name="Hubbard S.S."/>
            <person name="Banfield J.F."/>
        </authorList>
    </citation>
    <scope>NUCLEOTIDE SEQUENCE [LARGE SCALE GENOMIC DNA]</scope>
</reference>
<gene>
    <name evidence="1" type="ORF">A2438_05280</name>
</gene>
<dbReference type="InterPro" id="IPR019734">
    <property type="entry name" value="TPR_rpt"/>
</dbReference>
<dbReference type="AlphaFoldDB" id="A0A1F4U4W1"/>
<dbReference type="SMART" id="SM00028">
    <property type="entry name" value="TPR"/>
    <property type="match status" value="2"/>
</dbReference>
<comment type="caution">
    <text evidence="1">The sequence shown here is derived from an EMBL/GenBank/DDBJ whole genome shotgun (WGS) entry which is preliminary data.</text>
</comment>
<accession>A0A1F4U4W1</accession>
<sequence length="145" mass="16543">MLKVSRFIPARCSGKLARKFPDSMFFGERGLRFLFKGNYPAAARLNNLGLAYLMSGNYTEAKNILYNATLEFPNELPVLWFNLGLAQLMERELSTARNSFEIATDLDKGILALKEYRRATSKLEDAIKGIEIPPISTWYKVRPYP</sequence>
<proteinExistence type="predicted"/>